<dbReference type="InterPro" id="IPR027443">
    <property type="entry name" value="IPNS-like_sf"/>
</dbReference>
<evidence type="ECO:0000313" key="4">
    <source>
        <dbReference type="Proteomes" id="UP000827549"/>
    </source>
</evidence>
<organism evidence="3 4">
    <name type="scientific">Vanrija pseudolonga</name>
    <dbReference type="NCBI Taxonomy" id="143232"/>
    <lineage>
        <taxon>Eukaryota</taxon>
        <taxon>Fungi</taxon>
        <taxon>Dikarya</taxon>
        <taxon>Basidiomycota</taxon>
        <taxon>Agaricomycotina</taxon>
        <taxon>Tremellomycetes</taxon>
        <taxon>Trichosporonales</taxon>
        <taxon>Trichosporonaceae</taxon>
        <taxon>Vanrija</taxon>
    </lineage>
</organism>
<dbReference type="GeneID" id="87806390"/>
<dbReference type="InterPro" id="IPR005123">
    <property type="entry name" value="Oxoglu/Fe-dep_dioxygenase_dom"/>
</dbReference>
<keyword evidence="4" id="KW-1185">Reference proteome</keyword>
<name>A0AAF0Y7R2_9TREE</name>
<keyword evidence="1" id="KW-0479">Metal-binding</keyword>
<dbReference type="GO" id="GO:0046872">
    <property type="term" value="F:metal ion binding"/>
    <property type="evidence" value="ECO:0007669"/>
    <property type="project" value="UniProtKB-KW"/>
</dbReference>
<keyword evidence="1" id="KW-0560">Oxidoreductase</keyword>
<evidence type="ECO:0000313" key="3">
    <source>
        <dbReference type="EMBL" id="WOO79614.1"/>
    </source>
</evidence>
<dbReference type="SUPFAM" id="SSF51197">
    <property type="entry name" value="Clavaminate synthase-like"/>
    <property type="match status" value="1"/>
</dbReference>
<feature type="domain" description="Fe2OG dioxygenase" evidence="2">
    <location>
        <begin position="186"/>
        <end position="290"/>
    </location>
</feature>
<evidence type="ECO:0000259" key="2">
    <source>
        <dbReference type="PROSITE" id="PS51471"/>
    </source>
</evidence>
<reference evidence="3" key="1">
    <citation type="submission" date="2023-10" db="EMBL/GenBank/DDBJ databases">
        <authorList>
            <person name="Noh H."/>
        </authorList>
    </citation>
    <scope>NUCLEOTIDE SEQUENCE</scope>
    <source>
        <strain evidence="3">DUCC4014</strain>
    </source>
</reference>
<dbReference type="Gene3D" id="2.60.120.330">
    <property type="entry name" value="B-lactam Antibiotic, Isopenicillin N Synthase, Chain"/>
    <property type="match status" value="1"/>
</dbReference>
<proteinExistence type="inferred from homology"/>
<dbReference type="InterPro" id="IPR050231">
    <property type="entry name" value="Iron_ascorbate_oxido_reductase"/>
</dbReference>
<dbReference type="EMBL" id="CP086715">
    <property type="protein sequence ID" value="WOO79614.1"/>
    <property type="molecule type" value="Genomic_DNA"/>
</dbReference>
<dbReference type="InterPro" id="IPR044861">
    <property type="entry name" value="IPNS-like_FE2OG_OXY"/>
</dbReference>
<comment type="similarity">
    <text evidence="1">Belongs to the iron/ascorbate-dependent oxidoreductase family.</text>
</comment>
<keyword evidence="1" id="KW-0408">Iron</keyword>
<evidence type="ECO:0000256" key="1">
    <source>
        <dbReference type="RuleBase" id="RU003682"/>
    </source>
</evidence>
<dbReference type="GO" id="GO:0016491">
    <property type="term" value="F:oxidoreductase activity"/>
    <property type="evidence" value="ECO:0007669"/>
    <property type="project" value="UniProtKB-KW"/>
</dbReference>
<dbReference type="AlphaFoldDB" id="A0AAF0Y7R2"/>
<dbReference type="RefSeq" id="XP_062625646.1">
    <property type="nucleotide sequence ID" value="XM_062769662.1"/>
</dbReference>
<dbReference type="PROSITE" id="PS51471">
    <property type="entry name" value="FE2OG_OXY"/>
    <property type="match status" value="1"/>
</dbReference>
<dbReference type="Pfam" id="PF03171">
    <property type="entry name" value="2OG-FeII_Oxy"/>
    <property type="match status" value="1"/>
</dbReference>
<accession>A0AAF0Y7R2</accession>
<sequence length="349" mass="38746">MSTSSSSSSSSPLPPFPSNVKTAPLVSLSLARLQAGDEQESAAFFASAKALGFFYLEMGGSEVGEAMVREANALNDLQMQWMALPSATKELYGRDRGDMHDFFAYRHYVLPDGQRKEDYNIRKDDVLGLVTPRLPAHKLILDAQPLFESYVRHCRVVIELLLELLNHHLELPKGTLAKLHRATERSGDHVRFNHSPPAAWDEESVRKGEHTDYGSLTILFNWLGGLQIRPPDSTEWVWVRPVPGSCIVNLGDAMVTFTAGILRSNIHRVAPAPPPQHHLDRYSLVYFTRPEDDVVMRRLKGGIIDAQEVSPAAVNTPEMTAAEWWLKRGSGVLPGIFTAKGFESAIPAL</sequence>
<gene>
    <name evidence="3" type="primary">vrtI</name>
    <name evidence="3" type="ORF">LOC62_02G003144</name>
</gene>
<protein>
    <submittedName>
        <fullName evidence="3">Oxidoreductase vrtI</fullName>
    </submittedName>
</protein>
<dbReference type="PANTHER" id="PTHR47990">
    <property type="entry name" value="2-OXOGLUTARATE (2OG) AND FE(II)-DEPENDENT OXYGENASE SUPERFAMILY PROTEIN-RELATED"/>
    <property type="match status" value="1"/>
</dbReference>
<dbReference type="Proteomes" id="UP000827549">
    <property type="component" value="Chromosome 2"/>
</dbReference>